<feature type="transmembrane region" description="Helical" evidence="2">
    <location>
        <begin position="6"/>
        <end position="23"/>
    </location>
</feature>
<keyword evidence="2" id="KW-1133">Transmembrane helix</keyword>
<feature type="region of interest" description="Disordered" evidence="1">
    <location>
        <begin position="1352"/>
        <end position="1380"/>
    </location>
</feature>
<dbReference type="GeneID" id="37031202"/>
<feature type="compositionally biased region" description="Polar residues" evidence="1">
    <location>
        <begin position="883"/>
        <end position="894"/>
    </location>
</feature>
<feature type="compositionally biased region" description="Polar residues" evidence="1">
    <location>
        <begin position="1427"/>
        <end position="1439"/>
    </location>
</feature>
<sequence>MADASASLLVSLVVGAVAVRRHLSSSKVRQPALLSATLLDPLVHIISTAALLPLVVITSRQQPVPVSPMVTPVSSFLTTSVLLVQPFYVAGAASSALVGSTKVATPAMRPLHWLPLATCSIALALAVLLPWSAIAGDNARHIALVVLLFTALVFNTACLASLFALLQWSRLRRKGVARSIQPHEGEERKCQISTSLPDITAPSLSFNSMLFTPHRFQAAQDDFEMMLQQARRPDVAVNEPPSRQPSDCTASQHHTITAPSPHSSSARTTPCRDLTLGETSPECDDQRPAHDPFGVLCALDLASRAGRELESESAAKGASLRLCLALISAWISVGTAVPWLLHPLVAGRSKGPTPLALPQLFFFGASTSALLPAFYAVYELRCKAQSMPKCPPLRLRRRPASVPYAPTHWHAGLVIKDRVASARSLWRRASSVAFAHRPRLEVLPAVGGAVNKAATSAISLAMDVAGGAHSVVNVGADHSVLLSSPGRARHSATPFASPARLPGAYAHPVGDSFTIGARTCRQARDSPADVALASDSFPTLSLPHISLPLSLLCPEDALRVRANNGSCRPSTEPGETEGEEFHSFTSEASGDVSLEMPTLLRSDGDLAGEEVQGLDTTDEQTIIHIAAEPWSQVPQIAPQSSLTPAYAGHKPPGPPADEPRSCFSSPTASSLEVDGSLVSTSLCSPPSQIKRRGSPPPPPACSSPVTLSVPRRPMSWVQSATSPSARENDGLGEHARSSSISLSPGSLLRARKGEQCREGLQPSLAGIANARSKAAGHEACVQAVALQRERTWSPSSGSASSPQHSASPASTPTTMLYGSLVERCQSLGSTLGMRKVAGMSTPAEVRGRRSLSSELGLLTAVSPSKGNDKVSQSIDRQAHRMTSDSQITAGDRSSSTFCSSTEIVLSPDVSLPTSSPGEGLTSAAATQTDLPSCSPAVELPSPSSALSLITTPHEQEQDERGAVRLDLRGLTPLQLHAYKWPHGNLSTVTEQSEEGAVTASDWAAASVVNRSGSTEGSRSQAKGANRVLAVACSAQGEGNDGTSNRSIGSNFSAKERYDRPCRGDTVAVPAKHTISRIPQTVSPIAVTCSTPRRAVGLDGEYWQSPPAELSPFTSVHLCDSQSGGEPLRRHSAPLLSAGDHAPPSSLVRMTSLDYGLAPPLPPVSPAPSLSDSYELLHSIIASPERRKSLSVSNTPPAPVHSHARRRSLLLAEKLGATRRQKSVSGLLGMKKPALEKDTLSLPLCNIAVPGQERDLSRACEACNPRLFYDDATPREVLRPALPRPLTGAITPLPEQPLQSLRLADDSMDRRIEAMVEEQYGGEEYQDTVGELQSPAGLATAMHPLNIKRKTITFPTDPASSSNQDASSADTTVISPTQRATKSISLPATPLVPITPARTENLRALASQDDALQVAIDAALRGGCPASASKTTYRNGQSKVTAAVGDQEQDENAPPASVRITEQRPHRPPRPPRPLSSLIMNNAAHSSNAANVGKGTPFRPPRPAFTPKTTTLAQVRAEAAPRRPAGANSGVAPMPQPRRHVVSISPECLRSNGGWI</sequence>
<feature type="transmembrane region" description="Helical" evidence="2">
    <location>
        <begin position="141"/>
        <end position="166"/>
    </location>
</feature>
<name>A0A316UJE1_9BASI</name>
<feature type="region of interest" description="Disordered" evidence="1">
    <location>
        <begin position="231"/>
        <end position="287"/>
    </location>
</feature>
<feature type="transmembrane region" description="Helical" evidence="2">
    <location>
        <begin position="322"/>
        <end position="340"/>
    </location>
</feature>
<dbReference type="Proteomes" id="UP000245884">
    <property type="component" value="Unassembled WGS sequence"/>
</dbReference>
<accession>A0A316UJE1</accession>
<feature type="compositionally biased region" description="Low complexity" evidence="1">
    <location>
        <begin position="737"/>
        <end position="746"/>
    </location>
</feature>
<feature type="compositionally biased region" description="Polar residues" evidence="1">
    <location>
        <begin position="244"/>
        <end position="268"/>
    </location>
</feature>
<feature type="transmembrane region" description="Helical" evidence="2">
    <location>
        <begin position="32"/>
        <end position="56"/>
    </location>
</feature>
<protein>
    <submittedName>
        <fullName evidence="3">Uncharacterized protein</fullName>
    </submittedName>
</protein>
<reference evidence="3 4" key="1">
    <citation type="journal article" date="2018" name="Mol. Biol. Evol.">
        <title>Broad Genomic Sampling Reveals a Smut Pathogenic Ancestry of the Fungal Clade Ustilaginomycotina.</title>
        <authorList>
            <person name="Kijpornyongpan T."/>
            <person name="Mondo S.J."/>
            <person name="Barry K."/>
            <person name="Sandor L."/>
            <person name="Lee J."/>
            <person name="Lipzen A."/>
            <person name="Pangilinan J."/>
            <person name="LaButti K."/>
            <person name="Hainaut M."/>
            <person name="Henrissat B."/>
            <person name="Grigoriev I.V."/>
            <person name="Spatafora J.W."/>
            <person name="Aime M.C."/>
        </authorList>
    </citation>
    <scope>NUCLEOTIDE SEQUENCE [LARGE SCALE GENOMIC DNA]</scope>
    <source>
        <strain evidence="3 4">MCA 5214</strain>
    </source>
</reference>
<feature type="compositionally biased region" description="Polar residues" evidence="1">
    <location>
        <begin position="862"/>
        <end position="875"/>
    </location>
</feature>
<evidence type="ECO:0000313" key="4">
    <source>
        <dbReference type="Proteomes" id="UP000245884"/>
    </source>
</evidence>
<feature type="transmembrane region" description="Helical" evidence="2">
    <location>
        <begin position="76"/>
        <end position="99"/>
    </location>
</feature>
<dbReference type="RefSeq" id="XP_025359998.1">
    <property type="nucleotide sequence ID" value="XM_025509379.1"/>
</dbReference>
<feature type="compositionally biased region" description="Low complexity" evidence="1">
    <location>
        <begin position="1517"/>
        <end position="1526"/>
    </location>
</feature>
<proteinExistence type="predicted"/>
<feature type="region of interest" description="Disordered" evidence="1">
    <location>
        <begin position="1517"/>
        <end position="1536"/>
    </location>
</feature>
<feature type="compositionally biased region" description="Polar residues" evidence="1">
    <location>
        <begin position="1370"/>
        <end position="1380"/>
    </location>
</feature>
<feature type="region of interest" description="Disordered" evidence="1">
    <location>
        <begin position="564"/>
        <end position="592"/>
    </location>
</feature>
<feature type="transmembrane region" description="Helical" evidence="2">
    <location>
        <begin position="111"/>
        <end position="135"/>
    </location>
</feature>
<feature type="region of interest" description="Disordered" evidence="1">
    <location>
        <begin position="862"/>
        <end position="894"/>
    </location>
</feature>
<evidence type="ECO:0000313" key="3">
    <source>
        <dbReference type="EMBL" id="PWN25386.1"/>
    </source>
</evidence>
<gene>
    <name evidence="3" type="ORF">BDZ90DRAFT_281599</name>
</gene>
<keyword evidence="4" id="KW-1185">Reference proteome</keyword>
<feature type="region of interest" description="Disordered" evidence="1">
    <location>
        <begin position="791"/>
        <end position="812"/>
    </location>
</feature>
<feature type="compositionally biased region" description="Polar residues" evidence="1">
    <location>
        <begin position="716"/>
        <end position="725"/>
    </location>
</feature>
<organism evidence="3 4">
    <name type="scientific">Jaminaea rosea</name>
    <dbReference type="NCBI Taxonomy" id="1569628"/>
    <lineage>
        <taxon>Eukaryota</taxon>
        <taxon>Fungi</taxon>
        <taxon>Dikarya</taxon>
        <taxon>Basidiomycota</taxon>
        <taxon>Ustilaginomycotina</taxon>
        <taxon>Exobasidiomycetes</taxon>
        <taxon>Microstromatales</taxon>
        <taxon>Microstromatales incertae sedis</taxon>
        <taxon>Jaminaea</taxon>
    </lineage>
</organism>
<feature type="region of interest" description="Disordered" evidence="1">
    <location>
        <begin position="1425"/>
        <end position="1476"/>
    </location>
</feature>
<evidence type="ECO:0000256" key="1">
    <source>
        <dbReference type="SAM" id="MobiDB-lite"/>
    </source>
</evidence>
<evidence type="ECO:0000256" key="2">
    <source>
        <dbReference type="SAM" id="Phobius"/>
    </source>
</evidence>
<keyword evidence="2" id="KW-0812">Transmembrane</keyword>
<feature type="region of interest" description="Disordered" evidence="1">
    <location>
        <begin position="642"/>
        <end position="746"/>
    </location>
</feature>
<dbReference type="EMBL" id="KZ819676">
    <property type="protein sequence ID" value="PWN25386.1"/>
    <property type="molecule type" value="Genomic_DNA"/>
</dbReference>
<feature type="compositionally biased region" description="Low complexity" evidence="1">
    <location>
        <begin position="793"/>
        <end position="812"/>
    </location>
</feature>
<feature type="compositionally biased region" description="Basic and acidic residues" evidence="1">
    <location>
        <begin position="726"/>
        <end position="736"/>
    </location>
</feature>
<feature type="region of interest" description="Disordered" evidence="1">
    <location>
        <begin position="1486"/>
        <end position="1505"/>
    </location>
</feature>
<feature type="compositionally biased region" description="Low complexity" evidence="1">
    <location>
        <begin position="1356"/>
        <end position="1369"/>
    </location>
</feature>
<keyword evidence="2" id="KW-0472">Membrane</keyword>
<feature type="compositionally biased region" description="Polar residues" evidence="1">
    <location>
        <begin position="677"/>
        <end position="687"/>
    </location>
</feature>